<dbReference type="PANTHER" id="PTHR11351">
    <property type="entry name" value="ACYL-COA DESATURASE"/>
    <property type="match status" value="1"/>
</dbReference>
<name>A0A2Z4FP86_9DELT</name>
<evidence type="ECO:0000256" key="11">
    <source>
        <dbReference type="ARBA" id="ARBA00023136"/>
    </source>
</evidence>
<reference evidence="14 15" key="1">
    <citation type="submission" date="2018-06" db="EMBL/GenBank/DDBJ databases">
        <title>Lujinxingia sediminis gen. nov. sp. nov., a new facultative anaerobic member of the class Deltaproteobacteria, and proposal of Lujinxingaceae fam. nov.</title>
        <authorList>
            <person name="Guo L.-Y."/>
            <person name="Li C.-M."/>
            <person name="Wang S."/>
            <person name="Du Z.-J."/>
        </authorList>
    </citation>
    <scope>NUCLEOTIDE SEQUENCE [LARGE SCALE GENOMIC DNA]</scope>
    <source>
        <strain evidence="14 15">FA350</strain>
    </source>
</reference>
<keyword evidence="8" id="KW-0560">Oxidoreductase</keyword>
<sequence length="376" mass="43544">MHYSGSAGEGKKPRILWFNALFLILTPLAALILTPLFIYHHGVHWAEPVAMVALWFLTGMGITAGYHRMFSHRAWWAPKPIRAILLVLGAAAWQNSAIAWCAGHRYHHKHIDTEDDPYSIEEGFLWAHMLWVMVEGKMHDDFDSAPDLLKDPMCQWQHKYYTAISLAFNIGVPLALGLLTGRVWGMLLWAGLIRIVVVHHFTFFINSAAHMWGSRPWNQDMSARDNGLLALFTFGEGYHNFHHSFPGDYRNGFRWYQFDPTKWTIGLLHKVGLAHDLRRSSIDRRLRKRCQTLRERYEAQMHEWSEGLREQVQAAEQSLDEALAEMRAKRAEWSRRAGEMQAHALEELEHARIDAERRALEAFRAWHNLIPAAARN</sequence>
<evidence type="ECO:0000256" key="9">
    <source>
        <dbReference type="ARBA" id="ARBA00023004"/>
    </source>
</evidence>
<dbReference type="InterPro" id="IPR015876">
    <property type="entry name" value="Acyl-CoA_DS"/>
</dbReference>
<accession>A0A2Z4FP86</accession>
<keyword evidence="6" id="KW-0276">Fatty acid metabolism</keyword>
<dbReference type="GO" id="GO:0016020">
    <property type="term" value="C:membrane"/>
    <property type="evidence" value="ECO:0007669"/>
    <property type="project" value="UniProtKB-SubCell"/>
</dbReference>
<evidence type="ECO:0000256" key="4">
    <source>
        <dbReference type="ARBA" id="ARBA00022692"/>
    </source>
</evidence>
<evidence type="ECO:0000313" key="15">
    <source>
        <dbReference type="Proteomes" id="UP000249799"/>
    </source>
</evidence>
<dbReference type="GO" id="GO:0046872">
    <property type="term" value="F:metal ion binding"/>
    <property type="evidence" value="ECO:0007669"/>
    <property type="project" value="UniProtKB-KW"/>
</dbReference>
<dbReference type="Pfam" id="PF00487">
    <property type="entry name" value="FA_desaturase"/>
    <property type="match status" value="1"/>
</dbReference>
<dbReference type="InterPro" id="IPR001522">
    <property type="entry name" value="FADS-1_CS"/>
</dbReference>
<dbReference type="CDD" id="cd03505">
    <property type="entry name" value="Delta9-FADS-like"/>
    <property type="match status" value="1"/>
</dbReference>
<keyword evidence="4" id="KW-0812">Transmembrane</keyword>
<comment type="subcellular location">
    <subcellularLocation>
        <location evidence="1">Membrane</location>
        <topology evidence="1">Multi-pass membrane protein</topology>
    </subcellularLocation>
</comment>
<gene>
    <name evidence="14" type="ORF">DN745_16380</name>
</gene>
<dbReference type="PRINTS" id="PR00075">
    <property type="entry name" value="FACDDSATRASE"/>
</dbReference>
<keyword evidence="9" id="KW-0408">Iron</keyword>
<dbReference type="EMBL" id="CP030032">
    <property type="protein sequence ID" value="AWV90809.1"/>
    <property type="molecule type" value="Genomic_DNA"/>
</dbReference>
<proteinExistence type="inferred from homology"/>
<evidence type="ECO:0000256" key="8">
    <source>
        <dbReference type="ARBA" id="ARBA00023002"/>
    </source>
</evidence>
<feature type="domain" description="Fatty acid desaturase" evidence="13">
    <location>
        <begin position="51"/>
        <end position="262"/>
    </location>
</feature>
<evidence type="ECO:0000256" key="5">
    <source>
        <dbReference type="ARBA" id="ARBA00022723"/>
    </source>
</evidence>
<keyword evidence="11" id="KW-0472">Membrane</keyword>
<keyword evidence="5" id="KW-0479">Metal-binding</keyword>
<evidence type="ECO:0000256" key="3">
    <source>
        <dbReference type="ARBA" id="ARBA00022516"/>
    </source>
</evidence>
<comment type="similarity">
    <text evidence="2">Belongs to the fatty acid desaturase type 2 family.</text>
</comment>
<dbReference type="AlphaFoldDB" id="A0A2Z4FP86"/>
<evidence type="ECO:0000259" key="13">
    <source>
        <dbReference type="Pfam" id="PF00487"/>
    </source>
</evidence>
<keyword evidence="3" id="KW-0444">Lipid biosynthesis</keyword>
<dbReference type="GO" id="GO:0006633">
    <property type="term" value="P:fatty acid biosynthetic process"/>
    <property type="evidence" value="ECO:0007669"/>
    <property type="project" value="UniProtKB-KW"/>
</dbReference>
<keyword evidence="7" id="KW-1133">Transmembrane helix</keyword>
<dbReference type="RefSeq" id="WP_111336476.1">
    <property type="nucleotide sequence ID" value="NZ_CP030032.1"/>
</dbReference>
<evidence type="ECO:0000256" key="7">
    <source>
        <dbReference type="ARBA" id="ARBA00022989"/>
    </source>
</evidence>
<keyword evidence="10" id="KW-0443">Lipid metabolism</keyword>
<protein>
    <submittedName>
        <fullName evidence="14">Acyl-CoA desaturase</fullName>
    </submittedName>
</protein>
<evidence type="ECO:0000256" key="2">
    <source>
        <dbReference type="ARBA" id="ARBA00008749"/>
    </source>
</evidence>
<evidence type="ECO:0000256" key="1">
    <source>
        <dbReference type="ARBA" id="ARBA00004141"/>
    </source>
</evidence>
<dbReference type="OrthoDB" id="19906at2"/>
<dbReference type="KEGG" id="bsed:DN745_16380"/>
<evidence type="ECO:0000256" key="6">
    <source>
        <dbReference type="ARBA" id="ARBA00022832"/>
    </source>
</evidence>
<evidence type="ECO:0000256" key="12">
    <source>
        <dbReference type="ARBA" id="ARBA00023160"/>
    </source>
</evidence>
<dbReference type="InterPro" id="IPR005804">
    <property type="entry name" value="FA_desaturase_dom"/>
</dbReference>
<dbReference type="PROSITE" id="PS00476">
    <property type="entry name" value="FATTY_ACID_DESATUR_1"/>
    <property type="match status" value="1"/>
</dbReference>
<organism evidence="14 15">
    <name type="scientific">Bradymonas sediminis</name>
    <dbReference type="NCBI Taxonomy" id="1548548"/>
    <lineage>
        <taxon>Bacteria</taxon>
        <taxon>Deltaproteobacteria</taxon>
        <taxon>Bradymonadales</taxon>
        <taxon>Bradymonadaceae</taxon>
        <taxon>Bradymonas</taxon>
    </lineage>
</organism>
<evidence type="ECO:0000313" key="14">
    <source>
        <dbReference type="EMBL" id="AWV90809.1"/>
    </source>
</evidence>
<dbReference type="GO" id="GO:0016717">
    <property type="term" value="F:oxidoreductase activity, acting on paired donors, with oxidation of a pair of donors resulting in the reduction of molecular oxygen to two molecules of water"/>
    <property type="evidence" value="ECO:0007669"/>
    <property type="project" value="InterPro"/>
</dbReference>
<evidence type="ECO:0000256" key="10">
    <source>
        <dbReference type="ARBA" id="ARBA00023098"/>
    </source>
</evidence>
<dbReference type="PANTHER" id="PTHR11351:SF31">
    <property type="entry name" value="DESATURASE 1, ISOFORM A-RELATED"/>
    <property type="match status" value="1"/>
</dbReference>
<keyword evidence="15" id="KW-1185">Reference proteome</keyword>
<dbReference type="Proteomes" id="UP000249799">
    <property type="component" value="Chromosome"/>
</dbReference>
<keyword evidence="12" id="KW-0275">Fatty acid biosynthesis</keyword>